<evidence type="ECO:0000313" key="2">
    <source>
        <dbReference type="EMBL" id="PWI71502.1"/>
    </source>
</evidence>
<feature type="compositionally biased region" description="Basic and acidic residues" evidence="1">
    <location>
        <begin position="386"/>
        <end position="395"/>
    </location>
</feature>
<feature type="region of interest" description="Disordered" evidence="1">
    <location>
        <begin position="359"/>
        <end position="464"/>
    </location>
</feature>
<feature type="region of interest" description="Disordered" evidence="1">
    <location>
        <begin position="511"/>
        <end position="592"/>
    </location>
</feature>
<comment type="caution">
    <text evidence="2">The sequence shown here is derived from an EMBL/GenBank/DDBJ whole genome shotgun (WGS) entry which is preliminary data.</text>
</comment>
<feature type="compositionally biased region" description="Pro residues" evidence="1">
    <location>
        <begin position="332"/>
        <end position="342"/>
    </location>
</feature>
<feature type="region of interest" description="Disordered" evidence="1">
    <location>
        <begin position="275"/>
        <end position="347"/>
    </location>
</feature>
<name>A0A2U3EAJ1_PURLI</name>
<feature type="compositionally biased region" description="Basic and acidic residues" evidence="1">
    <location>
        <begin position="275"/>
        <end position="284"/>
    </location>
</feature>
<feature type="compositionally biased region" description="Acidic residues" evidence="1">
    <location>
        <begin position="836"/>
        <end position="852"/>
    </location>
</feature>
<feature type="compositionally biased region" description="Basic and acidic residues" evidence="1">
    <location>
        <begin position="304"/>
        <end position="323"/>
    </location>
</feature>
<feature type="region of interest" description="Disordered" evidence="1">
    <location>
        <begin position="834"/>
        <end position="924"/>
    </location>
</feature>
<reference evidence="2 3" key="1">
    <citation type="journal article" date="2016" name="Front. Microbiol.">
        <title>Genome and transcriptome sequences reveal the specific parasitism of the nematophagous Purpureocillium lilacinum 36-1.</title>
        <authorList>
            <person name="Xie J."/>
            <person name="Li S."/>
            <person name="Mo C."/>
            <person name="Xiao X."/>
            <person name="Peng D."/>
            <person name="Wang G."/>
            <person name="Xiao Y."/>
        </authorList>
    </citation>
    <scope>NUCLEOTIDE SEQUENCE [LARGE SCALE GENOMIC DNA]</scope>
    <source>
        <strain evidence="2 3">36-1</strain>
    </source>
</reference>
<feature type="compositionally biased region" description="Polar residues" evidence="1">
    <location>
        <begin position="409"/>
        <end position="419"/>
    </location>
</feature>
<feature type="compositionally biased region" description="Polar residues" evidence="1">
    <location>
        <begin position="435"/>
        <end position="452"/>
    </location>
</feature>
<proteinExistence type="predicted"/>
<accession>A0A2U3EAJ1</accession>
<organism evidence="2 3">
    <name type="scientific">Purpureocillium lilacinum</name>
    <name type="common">Paecilomyces lilacinus</name>
    <dbReference type="NCBI Taxonomy" id="33203"/>
    <lineage>
        <taxon>Eukaryota</taxon>
        <taxon>Fungi</taxon>
        <taxon>Dikarya</taxon>
        <taxon>Ascomycota</taxon>
        <taxon>Pezizomycotina</taxon>
        <taxon>Sordariomycetes</taxon>
        <taxon>Hypocreomycetidae</taxon>
        <taxon>Hypocreales</taxon>
        <taxon>Ophiocordycipitaceae</taxon>
        <taxon>Purpureocillium</taxon>
    </lineage>
</organism>
<feature type="region of interest" description="Disordered" evidence="1">
    <location>
        <begin position="105"/>
        <end position="158"/>
    </location>
</feature>
<gene>
    <name evidence="2" type="ORF">PCL_11596</name>
</gene>
<feature type="compositionally biased region" description="Basic and acidic residues" evidence="1">
    <location>
        <begin position="915"/>
        <end position="924"/>
    </location>
</feature>
<dbReference type="Proteomes" id="UP000245956">
    <property type="component" value="Unassembled WGS sequence"/>
</dbReference>
<evidence type="ECO:0000313" key="3">
    <source>
        <dbReference type="Proteomes" id="UP000245956"/>
    </source>
</evidence>
<dbReference type="AlphaFoldDB" id="A0A2U3EAJ1"/>
<feature type="compositionally biased region" description="Low complexity" evidence="1">
    <location>
        <begin position="562"/>
        <end position="578"/>
    </location>
</feature>
<sequence>MNFLVRSALPRDDIIAAMGLLSFLTGRRNAGGADRSREPTSSIAHQPYHTTVAAHPPVRGTRAVCGNGPVSLEQLQRQAARKRPSQPQLATGPVKPFLLGVLDERPSSAPGDEADAWRPRSPIGNPQFPALESYHSNSSRGRSLVRRDHGAHSVTPSISTSNRTTLATISAVELTAGAVTGRKATRYVDILDAQGEIKPSDFKSRLRAAGARDYGEDVADRNIGENGVDLTTPAVQRFYAALEHTATKPMYERRATMITLPTLRRAEATMLNLARTDEQDEPAHEPAPSSKRRSVHGLESAAEVEERRSRRKEGASQRTRSLDSRTLLALPTPTPSQNPPPEHGLRHVLGSIDANSVVRASTPKGRERSTSPTLVPGSTPRGWISTERRQPDRTASKRHRGSELLSVQAFESSGQSSRAASPPAVPRYRPLSAMGITSDNGKAPATPTNLSTPRRRQRREGGYLDERAYTPVAAAHREMRIYDSQLLYAGLSYEPRGRDESREQTALPLLRGYSSDEGSLSDSAPAPSVSTRRRDASRSRSRPKRGSHAQWKSPWISREALAGADAPGPSEASAGSSSQHGRNRSWSCLSAPGHRSGGASINDFVGYVPPRNSSLRQWSVSSITPTTELSDGCSTSTNLFPRPQSNHTANTSLDMPLSVKQPMGGAEPKTFSAAGSTAHILPGGSLYVPSLEDDAFTETTIGSRTESRTGFFDANLSAGKADSMDFEAQECGCPGAVSAADSDSDVDSFVEKRRAQVKDDEALLFKDEGYGKAGTDLPGLFDSEPRHKPCLMCSLLHCAAIDPPFLVDGPAMLPPCGHKEGITRRDRLRALGYGYDTDDSASEPEEPPESEAEPQQGRSRGRSVTEKPTMANASPHPSRDSSLKAVPRQAQEAKRSNGRRLNRSRGVIEPVLEGYEGHDGDVEF</sequence>
<evidence type="ECO:0000256" key="1">
    <source>
        <dbReference type="SAM" id="MobiDB-lite"/>
    </source>
</evidence>
<protein>
    <submittedName>
        <fullName evidence="2">Uncharacterized protein</fullName>
    </submittedName>
</protein>
<dbReference type="EMBL" id="LCWV01000007">
    <property type="protein sequence ID" value="PWI71502.1"/>
    <property type="molecule type" value="Genomic_DNA"/>
</dbReference>